<proteinExistence type="predicted"/>
<reference evidence="1" key="1">
    <citation type="submission" date="2021-06" db="EMBL/GenBank/DDBJ databases">
        <authorList>
            <person name="Kallberg Y."/>
            <person name="Tangrot J."/>
            <person name="Rosling A."/>
        </authorList>
    </citation>
    <scope>NUCLEOTIDE SEQUENCE</scope>
    <source>
        <strain evidence="1">FL966</strain>
    </source>
</reference>
<feature type="non-terminal residue" evidence="1">
    <location>
        <position position="1"/>
    </location>
</feature>
<evidence type="ECO:0000313" key="2">
    <source>
        <dbReference type="Proteomes" id="UP000789759"/>
    </source>
</evidence>
<feature type="non-terminal residue" evidence="1">
    <location>
        <position position="47"/>
    </location>
</feature>
<protein>
    <submittedName>
        <fullName evidence="1">15811_t:CDS:1</fullName>
    </submittedName>
</protein>
<accession>A0A9N9KKC9</accession>
<organism evidence="1 2">
    <name type="scientific">Cetraspora pellucida</name>
    <dbReference type="NCBI Taxonomy" id="1433469"/>
    <lineage>
        <taxon>Eukaryota</taxon>
        <taxon>Fungi</taxon>
        <taxon>Fungi incertae sedis</taxon>
        <taxon>Mucoromycota</taxon>
        <taxon>Glomeromycotina</taxon>
        <taxon>Glomeromycetes</taxon>
        <taxon>Diversisporales</taxon>
        <taxon>Gigasporaceae</taxon>
        <taxon>Cetraspora</taxon>
    </lineage>
</organism>
<dbReference type="Proteomes" id="UP000789759">
    <property type="component" value="Unassembled WGS sequence"/>
</dbReference>
<comment type="caution">
    <text evidence="1">The sequence shown here is derived from an EMBL/GenBank/DDBJ whole genome shotgun (WGS) entry which is preliminary data.</text>
</comment>
<name>A0A9N9KKC9_9GLOM</name>
<gene>
    <name evidence="1" type="ORF">CPELLU_LOCUS21741</name>
</gene>
<sequence>HGGSIGYNSNAIPLRGRAALEVQLIDNSGDLKPSRFLSLLQIDLWIK</sequence>
<evidence type="ECO:0000313" key="1">
    <source>
        <dbReference type="EMBL" id="CAG8838689.1"/>
    </source>
</evidence>
<dbReference type="EMBL" id="CAJVQA010084951">
    <property type="protein sequence ID" value="CAG8838689.1"/>
    <property type="molecule type" value="Genomic_DNA"/>
</dbReference>
<keyword evidence="2" id="KW-1185">Reference proteome</keyword>
<dbReference type="AlphaFoldDB" id="A0A9N9KKC9"/>